<reference evidence="1 2" key="1">
    <citation type="submission" date="2019-03" db="EMBL/GenBank/DDBJ databases">
        <title>Draft Genome Sequence of Desulfosporosinus fructosivorans Strain 63.6F, Isolated from Marine Sediment in the Baltic Sea.</title>
        <authorList>
            <person name="Hausmann B."/>
            <person name="Vandieken V."/>
            <person name="Pjevac P."/>
            <person name="Schreck K."/>
            <person name="Herbold C.W."/>
            <person name="Loy A."/>
        </authorList>
    </citation>
    <scope>NUCLEOTIDE SEQUENCE [LARGE SCALE GENOMIC DNA]</scope>
    <source>
        <strain evidence="1 2">63.6F</strain>
    </source>
</reference>
<comment type="caution">
    <text evidence="1">The sequence shown here is derived from an EMBL/GenBank/DDBJ whole genome shotgun (WGS) entry which is preliminary data.</text>
</comment>
<keyword evidence="2" id="KW-1185">Reference proteome</keyword>
<dbReference type="RefSeq" id="WP_135548536.1">
    <property type="nucleotide sequence ID" value="NZ_SPQQ01000005.1"/>
</dbReference>
<gene>
    <name evidence="1" type="ORF">E4K67_16415</name>
</gene>
<name>A0A4Z0R5H4_9FIRM</name>
<dbReference type="Proteomes" id="UP000298460">
    <property type="component" value="Unassembled WGS sequence"/>
</dbReference>
<dbReference type="EMBL" id="SPQQ01000005">
    <property type="protein sequence ID" value="TGE37403.1"/>
    <property type="molecule type" value="Genomic_DNA"/>
</dbReference>
<proteinExistence type="predicted"/>
<evidence type="ECO:0000313" key="1">
    <source>
        <dbReference type="EMBL" id="TGE37403.1"/>
    </source>
</evidence>
<sequence length="96" mass="12022">MHYQQTVPIYAPYPRMVARYPINYIGGYEPPEWELFEEQFHPLWLRRLERKMGIRPGLEPLWWELFEEQFEPPWLQRLERRMGIPQPYNPLYDFPR</sequence>
<accession>A0A4Z0R5H4</accession>
<evidence type="ECO:0000313" key="2">
    <source>
        <dbReference type="Proteomes" id="UP000298460"/>
    </source>
</evidence>
<protein>
    <submittedName>
        <fullName evidence="1">Uncharacterized protein</fullName>
    </submittedName>
</protein>
<dbReference type="OrthoDB" id="1798171at2"/>
<organism evidence="1 2">
    <name type="scientific">Desulfosporosinus fructosivorans</name>
    <dbReference type="NCBI Taxonomy" id="2018669"/>
    <lineage>
        <taxon>Bacteria</taxon>
        <taxon>Bacillati</taxon>
        <taxon>Bacillota</taxon>
        <taxon>Clostridia</taxon>
        <taxon>Eubacteriales</taxon>
        <taxon>Desulfitobacteriaceae</taxon>
        <taxon>Desulfosporosinus</taxon>
    </lineage>
</organism>
<dbReference type="AlphaFoldDB" id="A0A4Z0R5H4"/>